<dbReference type="InterPro" id="IPR001173">
    <property type="entry name" value="Glyco_trans_2-like"/>
</dbReference>
<organism evidence="2 3">
    <name type="scientific">Alistipes inops</name>
    <dbReference type="NCBI Taxonomy" id="1501391"/>
    <lineage>
        <taxon>Bacteria</taxon>
        <taxon>Pseudomonadati</taxon>
        <taxon>Bacteroidota</taxon>
        <taxon>Bacteroidia</taxon>
        <taxon>Bacteroidales</taxon>
        <taxon>Rikenellaceae</taxon>
        <taxon>Alistipes</taxon>
    </lineage>
</organism>
<keyword evidence="3" id="KW-1185">Reference proteome</keyword>
<dbReference type="PANTHER" id="PTHR43685">
    <property type="entry name" value="GLYCOSYLTRANSFERASE"/>
    <property type="match status" value="1"/>
</dbReference>
<dbReference type="Proteomes" id="UP000030889">
    <property type="component" value="Unassembled WGS sequence"/>
</dbReference>
<protein>
    <submittedName>
        <fullName evidence="2">Glycosyl transferase family 2</fullName>
    </submittedName>
</protein>
<dbReference type="GO" id="GO:0016740">
    <property type="term" value="F:transferase activity"/>
    <property type="evidence" value="ECO:0007669"/>
    <property type="project" value="UniProtKB-KW"/>
</dbReference>
<evidence type="ECO:0000313" key="3">
    <source>
        <dbReference type="Proteomes" id="UP000030889"/>
    </source>
</evidence>
<comment type="caution">
    <text evidence="2">The sequence shown here is derived from an EMBL/GenBank/DDBJ whole genome shotgun (WGS) entry which is preliminary data.</text>
</comment>
<dbReference type="SUPFAM" id="SSF53448">
    <property type="entry name" value="Nucleotide-diphospho-sugar transferases"/>
    <property type="match status" value="1"/>
</dbReference>
<dbReference type="InterPro" id="IPR029044">
    <property type="entry name" value="Nucleotide-diphossugar_trans"/>
</dbReference>
<reference evidence="2 3" key="1">
    <citation type="submission" date="2014-09" db="EMBL/GenBank/DDBJ databases">
        <title>Alistipes sp. 627, sp. nov., a novel member of the family Rikenellaceae isolated from human faeces.</title>
        <authorList>
            <person name="Shkoporov A.N."/>
            <person name="Chaplin A.V."/>
            <person name="Motuzova O.V."/>
            <person name="Kafarskaia L.I."/>
            <person name="Khokhlova E.V."/>
            <person name="Efimov B.A."/>
        </authorList>
    </citation>
    <scope>NUCLEOTIDE SEQUENCE [LARGE SCALE GENOMIC DNA]</scope>
    <source>
        <strain evidence="2 3">627</strain>
    </source>
</reference>
<dbReference type="CDD" id="cd00761">
    <property type="entry name" value="Glyco_tranf_GTA_type"/>
    <property type="match status" value="1"/>
</dbReference>
<dbReference type="EMBL" id="JRGF01000008">
    <property type="protein sequence ID" value="KHE41878.1"/>
    <property type="molecule type" value="Genomic_DNA"/>
</dbReference>
<dbReference type="PANTHER" id="PTHR43685:SF2">
    <property type="entry name" value="GLYCOSYLTRANSFERASE 2-LIKE DOMAIN-CONTAINING PROTEIN"/>
    <property type="match status" value="1"/>
</dbReference>
<feature type="domain" description="Glycosyltransferase 2-like" evidence="1">
    <location>
        <begin position="7"/>
        <end position="178"/>
    </location>
</feature>
<dbReference type="Pfam" id="PF00535">
    <property type="entry name" value="Glycos_transf_2"/>
    <property type="match status" value="1"/>
</dbReference>
<sequence>MPEKRLSLVIATYNRGAKLCTTLDSLLVQTLPQEQWEVVVVNNNSTDDTAARFADYVAAHPQLDARMVLETEQGVSAARNRGIAESRGEYIVVIDDDERVVPEFLERYYSLFESHPEVGAAGGRILPGFESVPPRWMSKYTERTIAGTLDLGDRMREFPEGKFFGGGNHGYRRAVVGRYGGYDTSLGRTGGVLLAGEEKEFYGRLRAGGERIVYLPDAVIYHLVEPERLTRGYFVKLCRNIGRSERRRTRTASRTAFAGRLAAEAVKWAGASVLALGFLLQGTPAKGGYLLIMRWQITAGLLGA</sequence>
<evidence type="ECO:0000259" key="1">
    <source>
        <dbReference type="Pfam" id="PF00535"/>
    </source>
</evidence>
<name>A0ABR4YJ73_9BACT</name>
<dbReference type="InterPro" id="IPR050834">
    <property type="entry name" value="Glycosyltransf_2"/>
</dbReference>
<keyword evidence="2" id="KW-0808">Transferase</keyword>
<evidence type="ECO:0000313" key="2">
    <source>
        <dbReference type="EMBL" id="KHE41878.1"/>
    </source>
</evidence>
<dbReference type="Gene3D" id="3.90.550.10">
    <property type="entry name" value="Spore Coat Polysaccharide Biosynthesis Protein SpsA, Chain A"/>
    <property type="match status" value="1"/>
</dbReference>
<gene>
    <name evidence="2" type="ORF">LG35_07705</name>
</gene>
<proteinExistence type="predicted"/>
<accession>A0ABR4YJ73</accession>